<feature type="transmembrane region" description="Helical" evidence="1">
    <location>
        <begin position="105"/>
        <end position="127"/>
    </location>
</feature>
<keyword evidence="1" id="KW-1133">Transmembrane helix</keyword>
<feature type="transmembrane region" description="Helical" evidence="1">
    <location>
        <begin position="27"/>
        <end position="45"/>
    </location>
</feature>
<dbReference type="STRING" id="156980.SAMN04489745_0521"/>
<feature type="transmembrane region" description="Helical" evidence="1">
    <location>
        <begin position="82"/>
        <end position="99"/>
    </location>
</feature>
<evidence type="ECO:0000313" key="2">
    <source>
        <dbReference type="EMBL" id="SEB53815.1"/>
    </source>
</evidence>
<protein>
    <recommendedName>
        <fullName evidence="4">HdeD family acid-resistance protein</fullName>
    </recommendedName>
</protein>
<keyword evidence="1" id="KW-0812">Transmembrane</keyword>
<feature type="transmembrane region" description="Helical" evidence="1">
    <location>
        <begin position="139"/>
        <end position="160"/>
    </location>
</feature>
<accession>A0A1H4K6R1</accession>
<reference evidence="2 3" key="1">
    <citation type="submission" date="2016-10" db="EMBL/GenBank/DDBJ databases">
        <authorList>
            <person name="de Groot N.N."/>
        </authorList>
    </citation>
    <scope>NUCLEOTIDE SEQUENCE [LARGE SCALE GENOMIC DNA]</scope>
    <source>
        <strain evidence="2 3">DSM 10495</strain>
    </source>
</reference>
<keyword evidence="1" id="KW-0472">Membrane</keyword>
<evidence type="ECO:0000256" key="1">
    <source>
        <dbReference type="SAM" id="Phobius"/>
    </source>
</evidence>
<name>A0A1H4K6R1_9MICC</name>
<proteinExistence type="predicted"/>
<gene>
    <name evidence="2" type="ORF">SAMN04489745_0521</name>
</gene>
<feature type="transmembrane region" description="Helical" evidence="1">
    <location>
        <begin position="166"/>
        <end position="187"/>
    </location>
</feature>
<sequence length="202" mass="20686">MDQELPQNEPAGPQSASRDAGKLWAPLLVRSLVALVFGAITVFWVGPSLAVYAYAAFGYLLAGAATLFWLGRLSSDSLRTPLTVAAIAQAAAAVVILVLNPHTDAGVTLALSAALAVTGAVEVGLFLKRRTSGEARLLGRDLLISGVVGLGTALLLPFFISLGAHALLGVAGGGAVLTGVLWILSALTLRHDARRSPGTLNA</sequence>
<dbReference type="Proteomes" id="UP000182652">
    <property type="component" value="Unassembled WGS sequence"/>
</dbReference>
<dbReference type="RefSeq" id="WP_066213638.1">
    <property type="nucleotide sequence ID" value="NZ_FNSN01000003.1"/>
</dbReference>
<dbReference type="EMBL" id="FNSN01000003">
    <property type="protein sequence ID" value="SEB53815.1"/>
    <property type="molecule type" value="Genomic_DNA"/>
</dbReference>
<evidence type="ECO:0008006" key="4">
    <source>
        <dbReference type="Google" id="ProtNLM"/>
    </source>
</evidence>
<feature type="transmembrane region" description="Helical" evidence="1">
    <location>
        <begin position="51"/>
        <end position="70"/>
    </location>
</feature>
<organism evidence="2 3">
    <name type="scientific">Arthrobacter woluwensis</name>
    <dbReference type="NCBI Taxonomy" id="156980"/>
    <lineage>
        <taxon>Bacteria</taxon>
        <taxon>Bacillati</taxon>
        <taxon>Actinomycetota</taxon>
        <taxon>Actinomycetes</taxon>
        <taxon>Micrococcales</taxon>
        <taxon>Micrococcaceae</taxon>
        <taxon>Arthrobacter</taxon>
    </lineage>
</organism>
<dbReference type="AlphaFoldDB" id="A0A1H4K6R1"/>
<evidence type="ECO:0000313" key="3">
    <source>
        <dbReference type="Proteomes" id="UP000182652"/>
    </source>
</evidence>
<keyword evidence="3" id="KW-1185">Reference proteome</keyword>